<dbReference type="Gene3D" id="2.60.40.1190">
    <property type="match status" value="1"/>
</dbReference>
<sequence length="242" mass="27561">MIRVALVLLGWLLTGAGLMAQTELSGRDTTELRIRQTTDFTVNGLGDHANWTKTDWVPITVQESAGRALGTRVKLLYSEAGLYFLFQADDEQLTATILEDFGALYNEDVVEVFLWPDPSVPIYFEYELSPLNYELPILVPNVNGKFLGWKPWHYAGSQRTQHATSVQGGKKKSNAPIKGWTAEFFIPYKLMNPIVTTPPKPGTVWRGNLYRIDYDRGYQTWSWRKTSGSFHEFAKYGPIRFD</sequence>
<dbReference type="AlphaFoldDB" id="I0K1X9"/>
<dbReference type="Pfam" id="PF06452">
    <property type="entry name" value="CBM9_1"/>
    <property type="match status" value="1"/>
</dbReference>
<dbReference type="InterPro" id="IPR010502">
    <property type="entry name" value="Carb-bd_dom_fam9"/>
</dbReference>
<dbReference type="EMBL" id="HE796683">
    <property type="protein sequence ID" value="CCG98132.1"/>
    <property type="molecule type" value="Genomic_DNA"/>
</dbReference>
<dbReference type="GO" id="GO:0016052">
    <property type="term" value="P:carbohydrate catabolic process"/>
    <property type="evidence" value="ECO:0007669"/>
    <property type="project" value="InterPro"/>
</dbReference>
<dbReference type="HOGENOM" id="CLU_1132196_0_0_10"/>
<reference evidence="2 3" key="1">
    <citation type="journal article" date="2012" name="J. Bacteriol.">
        <title>Genome Sequence of Fibrella aestuarina BUZ 2T, a Filamentous Marine Bacterium.</title>
        <authorList>
            <person name="Filippini M."/>
            <person name="Qi W."/>
            <person name="Blom J."/>
            <person name="Goesmann A."/>
            <person name="Smits T.H."/>
            <person name="Bagheri H.C."/>
        </authorList>
    </citation>
    <scope>NUCLEOTIDE SEQUENCE [LARGE SCALE GENOMIC DNA]</scope>
    <source>
        <strain evidence="3">BUZ 2T</strain>
    </source>
</reference>
<protein>
    <recommendedName>
        <fullName evidence="1">Carbohydrate-binding domain-containing protein</fullName>
    </recommendedName>
</protein>
<dbReference type="CDD" id="cd09620">
    <property type="entry name" value="CBM9_like_3"/>
    <property type="match status" value="1"/>
</dbReference>
<feature type="domain" description="Carbohydrate-binding" evidence="1">
    <location>
        <begin position="49"/>
        <end position="126"/>
    </location>
</feature>
<evidence type="ECO:0000313" key="3">
    <source>
        <dbReference type="Proteomes" id="UP000011058"/>
    </source>
</evidence>
<dbReference type="PATRIC" id="fig|1166018.3.peg.121"/>
<dbReference type="eggNOG" id="COG2159">
    <property type="taxonomic scope" value="Bacteria"/>
</dbReference>
<dbReference type="OrthoDB" id="9786766at2"/>
<dbReference type="GO" id="GO:0004553">
    <property type="term" value="F:hydrolase activity, hydrolyzing O-glycosyl compounds"/>
    <property type="evidence" value="ECO:0007669"/>
    <property type="project" value="InterPro"/>
</dbReference>
<dbReference type="KEGG" id="fae:FAES_0118"/>
<dbReference type="RefSeq" id="WP_015329232.1">
    <property type="nucleotide sequence ID" value="NC_020054.1"/>
</dbReference>
<dbReference type="Proteomes" id="UP000011058">
    <property type="component" value="Chromosome"/>
</dbReference>
<dbReference type="STRING" id="1166018.FAES_0118"/>
<keyword evidence="3" id="KW-1185">Reference proteome</keyword>
<evidence type="ECO:0000313" key="2">
    <source>
        <dbReference type="EMBL" id="CCG98132.1"/>
    </source>
</evidence>
<proteinExistence type="predicted"/>
<organism evidence="2 3">
    <name type="scientific">Fibrella aestuarina BUZ 2</name>
    <dbReference type="NCBI Taxonomy" id="1166018"/>
    <lineage>
        <taxon>Bacteria</taxon>
        <taxon>Pseudomonadati</taxon>
        <taxon>Bacteroidota</taxon>
        <taxon>Cytophagia</taxon>
        <taxon>Cytophagales</taxon>
        <taxon>Spirosomataceae</taxon>
        <taxon>Fibrella</taxon>
    </lineage>
</organism>
<accession>I0K1X9</accession>
<dbReference type="GO" id="GO:0030246">
    <property type="term" value="F:carbohydrate binding"/>
    <property type="evidence" value="ECO:0007669"/>
    <property type="project" value="InterPro"/>
</dbReference>
<gene>
    <name evidence="2" type="ORF">FAES_0118</name>
</gene>
<name>I0K1X9_9BACT</name>
<evidence type="ECO:0000259" key="1">
    <source>
        <dbReference type="Pfam" id="PF06452"/>
    </source>
</evidence>
<dbReference type="SUPFAM" id="SSF49344">
    <property type="entry name" value="CBD9-like"/>
    <property type="match status" value="1"/>
</dbReference>